<dbReference type="EMBL" id="BMPI01000035">
    <property type="protein sequence ID" value="GGM53532.1"/>
    <property type="molecule type" value="Genomic_DNA"/>
</dbReference>
<name>A0A917U2Q9_9ACTN</name>
<dbReference type="Proteomes" id="UP000642070">
    <property type="component" value="Unassembled WGS sequence"/>
</dbReference>
<comment type="caution">
    <text evidence="1">The sequence shown here is derived from an EMBL/GenBank/DDBJ whole genome shotgun (WGS) entry which is preliminary data.</text>
</comment>
<evidence type="ECO:0000313" key="1">
    <source>
        <dbReference type="EMBL" id="GGM53532.1"/>
    </source>
</evidence>
<dbReference type="AlphaFoldDB" id="A0A917U2Q9"/>
<protein>
    <submittedName>
        <fullName evidence="1">Uncharacterized protein</fullName>
    </submittedName>
</protein>
<sequence>MAEQAMKTFGLPIKDVPASVAILDEFAWIMGHLAWLRDRVQEVQPDALVWGKTTEDHKLAGEFPGIDTKFQAVPNVWLELYHRYHRLFLDYVKVIETLKIEQARLHLADQISTVIASRIRAFAAQLHLTEEQMALLPNAVAAMRGELTAGVIDGMAA</sequence>
<gene>
    <name evidence="1" type="ORF">GCM10007977_063900</name>
</gene>
<reference evidence="1" key="1">
    <citation type="journal article" date="2014" name="Int. J. Syst. Evol. Microbiol.">
        <title>Complete genome sequence of Corynebacterium casei LMG S-19264T (=DSM 44701T), isolated from a smear-ripened cheese.</title>
        <authorList>
            <consortium name="US DOE Joint Genome Institute (JGI-PGF)"/>
            <person name="Walter F."/>
            <person name="Albersmeier A."/>
            <person name="Kalinowski J."/>
            <person name="Ruckert C."/>
        </authorList>
    </citation>
    <scope>NUCLEOTIDE SEQUENCE</scope>
    <source>
        <strain evidence="1">JCM 19831</strain>
    </source>
</reference>
<reference evidence="1" key="2">
    <citation type="submission" date="2020-09" db="EMBL/GenBank/DDBJ databases">
        <authorList>
            <person name="Sun Q."/>
            <person name="Ohkuma M."/>
        </authorList>
    </citation>
    <scope>NUCLEOTIDE SEQUENCE</scope>
    <source>
        <strain evidence="1">JCM 19831</strain>
    </source>
</reference>
<organism evidence="1 2">
    <name type="scientific">Dactylosporangium sucinum</name>
    <dbReference type="NCBI Taxonomy" id="1424081"/>
    <lineage>
        <taxon>Bacteria</taxon>
        <taxon>Bacillati</taxon>
        <taxon>Actinomycetota</taxon>
        <taxon>Actinomycetes</taxon>
        <taxon>Micromonosporales</taxon>
        <taxon>Micromonosporaceae</taxon>
        <taxon>Dactylosporangium</taxon>
    </lineage>
</organism>
<keyword evidence="2" id="KW-1185">Reference proteome</keyword>
<evidence type="ECO:0000313" key="2">
    <source>
        <dbReference type="Proteomes" id="UP000642070"/>
    </source>
</evidence>
<proteinExistence type="predicted"/>
<accession>A0A917U2Q9</accession>